<feature type="signal peptide" evidence="1">
    <location>
        <begin position="1"/>
        <end position="18"/>
    </location>
</feature>
<organism evidence="2 3">
    <name type="scientific">Shimia litoralis</name>
    <dbReference type="NCBI Taxonomy" id="420403"/>
    <lineage>
        <taxon>Bacteria</taxon>
        <taxon>Pseudomonadati</taxon>
        <taxon>Pseudomonadota</taxon>
        <taxon>Alphaproteobacteria</taxon>
        <taxon>Rhodobacterales</taxon>
        <taxon>Roseobacteraceae</taxon>
    </lineage>
</organism>
<keyword evidence="1" id="KW-0732">Signal</keyword>
<feature type="chain" id="PRO_5020819641" description="Lipoprotein" evidence="1">
    <location>
        <begin position="19"/>
        <end position="217"/>
    </location>
</feature>
<evidence type="ECO:0000256" key="1">
    <source>
        <dbReference type="SAM" id="SignalP"/>
    </source>
</evidence>
<dbReference type="RefSeq" id="WP_138014352.1">
    <property type="nucleotide sequence ID" value="NZ_SULI01000001.1"/>
</dbReference>
<dbReference type="Proteomes" id="UP000306575">
    <property type="component" value="Unassembled WGS sequence"/>
</dbReference>
<protein>
    <recommendedName>
        <fullName evidence="4">Lipoprotein</fullName>
    </recommendedName>
</protein>
<sequence>MIRAVRLSAALMVAVALAACSVNKDYASDEDIRRVAYSSKSTPSLTLYTMVSNDTGQGAHTSLLINASQRVAWDPAGSFRAEGIVARDDVIYGMTPKMVDYYTRFHARQTYHVIIQKLDVSPEVAELALQRAVGFGAVPQAHCARSTSDLLGSLPGFEDISTTFYPLKLYEAFAEYGPTRQELFEYDADDKSKVLAEYNEELVAEQRAKNLEKKKAN</sequence>
<accession>A0A4U7NBH1</accession>
<dbReference type="AlphaFoldDB" id="A0A4U7NBH1"/>
<reference evidence="2 3" key="1">
    <citation type="submission" date="2019-04" db="EMBL/GenBank/DDBJ databases">
        <title>Genome sequence of Pelagicola litoralis CL-ES2.</title>
        <authorList>
            <person name="Cao J."/>
        </authorList>
    </citation>
    <scope>NUCLEOTIDE SEQUENCE [LARGE SCALE GENOMIC DNA]</scope>
    <source>
        <strain evidence="2 3">CL-ES2</strain>
    </source>
</reference>
<dbReference type="OrthoDB" id="7666390at2"/>
<dbReference type="EMBL" id="SULI01000001">
    <property type="protein sequence ID" value="TKZ22334.1"/>
    <property type="molecule type" value="Genomic_DNA"/>
</dbReference>
<evidence type="ECO:0000313" key="3">
    <source>
        <dbReference type="Proteomes" id="UP000306575"/>
    </source>
</evidence>
<name>A0A4U7NBH1_9RHOB</name>
<evidence type="ECO:0000313" key="2">
    <source>
        <dbReference type="EMBL" id="TKZ22334.1"/>
    </source>
</evidence>
<evidence type="ECO:0008006" key="4">
    <source>
        <dbReference type="Google" id="ProtNLM"/>
    </source>
</evidence>
<proteinExistence type="predicted"/>
<comment type="caution">
    <text evidence="2">The sequence shown here is derived from an EMBL/GenBank/DDBJ whole genome shotgun (WGS) entry which is preliminary data.</text>
</comment>
<gene>
    <name evidence="2" type="ORF">FAP39_00220</name>
</gene>
<dbReference type="PROSITE" id="PS51257">
    <property type="entry name" value="PROKAR_LIPOPROTEIN"/>
    <property type="match status" value="1"/>
</dbReference>
<keyword evidence="3" id="KW-1185">Reference proteome</keyword>